<comment type="similarity">
    <text evidence="1">Belongs to the ATG16 family.</text>
</comment>
<evidence type="ECO:0000256" key="3">
    <source>
        <dbReference type="SAM" id="Coils"/>
    </source>
</evidence>
<dbReference type="InterPro" id="IPR013923">
    <property type="entry name" value="Autophagy-rel_prot_16_dom"/>
</dbReference>
<reference evidence="5" key="1">
    <citation type="journal article" date="2021" name="Open Biol.">
        <title>Shared evolutionary footprints suggest mitochondrial oxidative damage underlies multiple complex I losses in fungi.</title>
        <authorList>
            <person name="Schikora-Tamarit M.A."/>
            <person name="Marcet-Houben M."/>
            <person name="Nosek J."/>
            <person name="Gabaldon T."/>
        </authorList>
    </citation>
    <scope>NUCLEOTIDE SEQUENCE</scope>
    <source>
        <strain evidence="5">CBS2887</strain>
    </source>
</reference>
<keyword evidence="3" id="KW-0175">Coiled coil</keyword>
<keyword evidence="2" id="KW-0072">Autophagy</keyword>
<dbReference type="OrthoDB" id="8949486at2759"/>
<evidence type="ECO:0000256" key="2">
    <source>
        <dbReference type="ARBA" id="ARBA00023006"/>
    </source>
</evidence>
<comment type="caution">
    <text evidence="5">The sequence shown here is derived from an EMBL/GenBank/DDBJ whole genome shotgun (WGS) entry which is preliminary data.</text>
</comment>
<organism evidence="5 6">
    <name type="scientific">Wickerhamomyces pijperi</name>
    <name type="common">Yeast</name>
    <name type="synonym">Pichia pijperi</name>
    <dbReference type="NCBI Taxonomy" id="599730"/>
    <lineage>
        <taxon>Eukaryota</taxon>
        <taxon>Fungi</taxon>
        <taxon>Dikarya</taxon>
        <taxon>Ascomycota</taxon>
        <taxon>Saccharomycotina</taxon>
        <taxon>Saccharomycetes</taxon>
        <taxon>Phaffomycetales</taxon>
        <taxon>Wickerhamomycetaceae</taxon>
        <taxon>Wickerhamomyces</taxon>
    </lineage>
</organism>
<evidence type="ECO:0000313" key="6">
    <source>
        <dbReference type="Proteomes" id="UP000774326"/>
    </source>
</evidence>
<dbReference type="AlphaFoldDB" id="A0A9P8Q744"/>
<sequence length="180" mass="21008">MTQQGLPQWKIELISRLKERDTIEKPDSSHVIAFQELYQRFKGIESKYEELAGTDLNQELIKSQEANLNSTMENLELNKRLESLQTKHNDLIKVHNDSVKRVGFLNNELSTLSSKLSKRTEEHSERDKSIELINDEMNSLDIQNNLLLERVKGLEKENEDLVKRWLAKVKSDAEKMNDML</sequence>
<evidence type="ECO:0000313" key="5">
    <source>
        <dbReference type="EMBL" id="KAH3684114.1"/>
    </source>
</evidence>
<evidence type="ECO:0000256" key="1">
    <source>
        <dbReference type="ARBA" id="ARBA00005331"/>
    </source>
</evidence>
<keyword evidence="6" id="KW-1185">Reference proteome</keyword>
<dbReference type="Gene3D" id="1.20.5.170">
    <property type="match status" value="1"/>
</dbReference>
<dbReference type="GO" id="GO:0006914">
    <property type="term" value="P:autophagy"/>
    <property type="evidence" value="ECO:0007669"/>
    <property type="project" value="UniProtKB-KW"/>
</dbReference>
<name>A0A9P8Q744_WICPI</name>
<proteinExistence type="inferred from homology"/>
<dbReference type="Proteomes" id="UP000774326">
    <property type="component" value="Unassembled WGS sequence"/>
</dbReference>
<dbReference type="CDD" id="cd22887">
    <property type="entry name" value="Atg16_CCD"/>
    <property type="match status" value="1"/>
</dbReference>
<dbReference type="EMBL" id="JAEUBG010002701">
    <property type="protein sequence ID" value="KAH3684114.1"/>
    <property type="molecule type" value="Genomic_DNA"/>
</dbReference>
<reference evidence="5" key="2">
    <citation type="submission" date="2021-01" db="EMBL/GenBank/DDBJ databases">
        <authorList>
            <person name="Schikora-Tamarit M.A."/>
        </authorList>
    </citation>
    <scope>NUCLEOTIDE SEQUENCE</scope>
    <source>
        <strain evidence="5">CBS2887</strain>
    </source>
</reference>
<gene>
    <name evidence="5" type="ORF">WICPIJ_004910</name>
</gene>
<evidence type="ECO:0000259" key="4">
    <source>
        <dbReference type="Pfam" id="PF08614"/>
    </source>
</evidence>
<accession>A0A9P8Q744</accession>
<feature type="coiled-coil region" evidence="3">
    <location>
        <begin position="137"/>
        <end position="164"/>
    </location>
</feature>
<dbReference type="Pfam" id="PF08614">
    <property type="entry name" value="ATG16"/>
    <property type="match status" value="1"/>
</dbReference>
<feature type="domain" description="Autophagy-related protein 16" evidence="4">
    <location>
        <begin position="13"/>
        <end position="177"/>
    </location>
</feature>
<protein>
    <recommendedName>
        <fullName evidence="4">Autophagy-related protein 16 domain-containing protein</fullName>
    </recommendedName>
</protein>